<keyword evidence="2" id="KW-0645">Protease</keyword>
<dbReference type="SMART" id="SM00460">
    <property type="entry name" value="TGc"/>
    <property type="match status" value="1"/>
</dbReference>
<dbReference type="AlphaFoldDB" id="A0A238WWF8"/>
<dbReference type="GO" id="GO:0008233">
    <property type="term" value="F:peptidase activity"/>
    <property type="evidence" value="ECO:0007669"/>
    <property type="project" value="UniProtKB-KW"/>
</dbReference>
<dbReference type="EMBL" id="FZNM01000006">
    <property type="protein sequence ID" value="SNR50691.1"/>
    <property type="molecule type" value="Genomic_DNA"/>
</dbReference>
<dbReference type="Gene3D" id="3.10.620.30">
    <property type="match status" value="1"/>
</dbReference>
<gene>
    <name evidence="2" type="ORF">SAMN06265378_106124</name>
</gene>
<evidence type="ECO:0000313" key="2">
    <source>
        <dbReference type="EMBL" id="SNR50691.1"/>
    </source>
</evidence>
<dbReference type="InterPro" id="IPR038765">
    <property type="entry name" value="Papain-like_cys_pep_sf"/>
</dbReference>
<dbReference type="GO" id="GO:0006508">
    <property type="term" value="P:proteolysis"/>
    <property type="evidence" value="ECO:0007669"/>
    <property type="project" value="UniProtKB-KW"/>
</dbReference>
<protein>
    <submittedName>
        <fullName evidence="2">Transglutaminase-like enzyme, putative cysteine protease</fullName>
    </submittedName>
</protein>
<dbReference type="RefSeq" id="WP_341273557.1">
    <property type="nucleotide sequence ID" value="NZ_FZNM01000006.1"/>
</dbReference>
<dbReference type="PANTHER" id="PTHR33490:SF12">
    <property type="entry name" value="BLL5557 PROTEIN"/>
    <property type="match status" value="1"/>
</dbReference>
<sequence>MMRIRIGFEIEIQTPQDTPLISLTTPEAARHRDYVFPEDFRTMPSVPVQSYVDRFGNICRRMVAPAGTFTLFNDITVTDGGMQDQADFQAAEWPVEALPSEVLGYLTASRYVETDLVSDEAWGLFGHIAPGWNRVQYIVDHVNGKLAFNYALASQFRTAHSARNDGTGVCRDFAHLTLAYLRALNIPARYVNGYVGDIGVPPAAAAMDFAAWIEVYLGGKWWTFDPRNNQRRIGRVVVARGMDAADVPLIHSFGPHTLTGFRVWCYPVDEMGNELDGMLFA</sequence>
<evidence type="ECO:0000259" key="1">
    <source>
        <dbReference type="SMART" id="SM00460"/>
    </source>
</evidence>
<organism evidence="2 3">
    <name type="scientific">Paracoccus sediminis</name>
    <dbReference type="NCBI Taxonomy" id="1214787"/>
    <lineage>
        <taxon>Bacteria</taxon>
        <taxon>Pseudomonadati</taxon>
        <taxon>Pseudomonadota</taxon>
        <taxon>Alphaproteobacteria</taxon>
        <taxon>Rhodobacterales</taxon>
        <taxon>Paracoccaceae</taxon>
        <taxon>Paracoccus</taxon>
    </lineage>
</organism>
<dbReference type="SUPFAM" id="SSF54001">
    <property type="entry name" value="Cysteine proteinases"/>
    <property type="match status" value="1"/>
</dbReference>
<reference evidence="3" key="1">
    <citation type="submission" date="2017-06" db="EMBL/GenBank/DDBJ databases">
        <authorList>
            <person name="Varghese N."/>
            <person name="Submissions S."/>
        </authorList>
    </citation>
    <scope>NUCLEOTIDE SEQUENCE [LARGE SCALE GENOMIC DNA]</scope>
    <source>
        <strain evidence="3">DSM 26170</strain>
    </source>
</reference>
<dbReference type="Proteomes" id="UP000198409">
    <property type="component" value="Unassembled WGS sequence"/>
</dbReference>
<accession>A0A238WWF8</accession>
<feature type="domain" description="Transglutaminase-like" evidence="1">
    <location>
        <begin position="162"/>
        <end position="228"/>
    </location>
</feature>
<dbReference type="Gene3D" id="2.60.40.2250">
    <property type="match status" value="1"/>
</dbReference>
<name>A0A238WWF8_9RHOB</name>
<evidence type="ECO:0000313" key="3">
    <source>
        <dbReference type="Proteomes" id="UP000198409"/>
    </source>
</evidence>
<dbReference type="InterPro" id="IPR002931">
    <property type="entry name" value="Transglutaminase-like"/>
</dbReference>
<proteinExistence type="predicted"/>
<dbReference type="Pfam" id="PF01841">
    <property type="entry name" value="Transglut_core"/>
    <property type="match status" value="1"/>
</dbReference>
<keyword evidence="2" id="KW-0378">Hydrolase</keyword>
<dbReference type="PANTHER" id="PTHR33490">
    <property type="entry name" value="BLR5614 PROTEIN-RELATED"/>
    <property type="match status" value="1"/>
</dbReference>